<protein>
    <submittedName>
        <fullName evidence="2">Uncharacterized conserved protein YkwD, contains CAP (CSP/antigen 5/PR1) domain</fullName>
    </submittedName>
</protein>
<name>A0A1M7T913_9BACT</name>
<feature type="domain" description="SCP" evidence="1">
    <location>
        <begin position="345"/>
        <end position="466"/>
    </location>
</feature>
<dbReference type="AlphaFoldDB" id="A0A1M7T913"/>
<dbReference type="STRING" id="1121455.SAMN02745728_01743"/>
<dbReference type="Proteomes" id="UP000186469">
    <property type="component" value="Unassembled WGS sequence"/>
</dbReference>
<dbReference type="CDD" id="cd05379">
    <property type="entry name" value="CAP_bacterial"/>
    <property type="match status" value="1"/>
</dbReference>
<dbReference type="Gene3D" id="3.40.33.10">
    <property type="entry name" value="CAP"/>
    <property type="match status" value="1"/>
</dbReference>
<dbReference type="EMBL" id="FRDI01000008">
    <property type="protein sequence ID" value="SHN67178.1"/>
    <property type="molecule type" value="Genomic_DNA"/>
</dbReference>
<dbReference type="InterPro" id="IPR014044">
    <property type="entry name" value="CAP_dom"/>
</dbReference>
<evidence type="ECO:0000259" key="1">
    <source>
        <dbReference type="Pfam" id="PF00188"/>
    </source>
</evidence>
<dbReference type="OrthoDB" id="68195at2"/>
<gene>
    <name evidence="2" type="ORF">SAMN02745728_01743</name>
</gene>
<dbReference type="SUPFAM" id="SSF55797">
    <property type="entry name" value="PR-1-like"/>
    <property type="match status" value="1"/>
</dbReference>
<reference evidence="2 3" key="1">
    <citation type="submission" date="2016-12" db="EMBL/GenBank/DDBJ databases">
        <authorList>
            <person name="Song W.-J."/>
            <person name="Kurnit D.M."/>
        </authorList>
    </citation>
    <scope>NUCLEOTIDE SEQUENCE [LARGE SCALE GENOMIC DNA]</scope>
    <source>
        <strain evidence="2 3">DSM 11393</strain>
    </source>
</reference>
<dbReference type="RefSeq" id="WP_072697431.1">
    <property type="nucleotide sequence ID" value="NZ_FRDI01000008.1"/>
</dbReference>
<keyword evidence="3" id="KW-1185">Reference proteome</keyword>
<proteinExistence type="predicted"/>
<evidence type="ECO:0000313" key="3">
    <source>
        <dbReference type="Proteomes" id="UP000186469"/>
    </source>
</evidence>
<evidence type="ECO:0000313" key="2">
    <source>
        <dbReference type="EMBL" id="SHN67178.1"/>
    </source>
</evidence>
<organism evidence="2 3">
    <name type="scientific">Desulfovibrio litoralis DSM 11393</name>
    <dbReference type="NCBI Taxonomy" id="1121455"/>
    <lineage>
        <taxon>Bacteria</taxon>
        <taxon>Pseudomonadati</taxon>
        <taxon>Thermodesulfobacteriota</taxon>
        <taxon>Desulfovibrionia</taxon>
        <taxon>Desulfovibrionales</taxon>
        <taxon>Desulfovibrionaceae</taxon>
        <taxon>Desulfovibrio</taxon>
    </lineage>
</organism>
<dbReference type="InterPro" id="IPR035940">
    <property type="entry name" value="CAP_sf"/>
</dbReference>
<dbReference type="Pfam" id="PF00188">
    <property type="entry name" value="CAP"/>
    <property type="match status" value="1"/>
</dbReference>
<dbReference type="PANTHER" id="PTHR31157">
    <property type="entry name" value="SCP DOMAIN-CONTAINING PROTEIN"/>
    <property type="match status" value="1"/>
</dbReference>
<dbReference type="PANTHER" id="PTHR31157:SF1">
    <property type="entry name" value="SCP DOMAIN-CONTAINING PROTEIN"/>
    <property type="match status" value="1"/>
</dbReference>
<accession>A0A1M7T913</accession>
<sequence length="472" mass="50654">MKLLKSKLKSLFFVTKLGFVLLLSCVFLPNIVLAQFADDSTVIAYMIEMYRKGGVGCDGSKHNNLSPLTISEPLKKAAEQTISGKDLKVAISEQGLTSVTTMLYTIPKLPPKQAFEAIKAQDCNSLMGNFNNIGVFDNGDRIVVVLADVHAASRPGDDVPVDIKDTDRWQMMQQNKTEQAPPIVPVKPYAGSNIKSVPLTEPEPVQTAQNLQTPPIAKTMEQAKGSGNIAGQETTVVYQGPDGKQVVLGTMPSSQVNSNNLPVNTANDANKLVGNMAGTVQTNANTVPVQIVGSSGVVVPINNQVNQPVNKSVNTPVNNQVVTPVPVPQAASRYVALSGEPLLLLDLLNDARSKPRQCGSKQMPAVPALRPNSALTNAAIKHVQNMAQNNFFGERSPDGVGADARISAEGFRWTKIEELLAKGQFNAQATFNTWINNPFNCEKIMSPSFDSAGIAFEPNGGKIWVLDLVKGK</sequence>